<evidence type="ECO:0000313" key="2">
    <source>
        <dbReference type="Proteomes" id="UP000516013"/>
    </source>
</evidence>
<dbReference type="Proteomes" id="UP000516013">
    <property type="component" value="Chromosome"/>
</dbReference>
<organism evidence="1 2">
    <name type="scientific">Cylindrospermopsis curvispora GIHE-G1</name>
    <dbReference type="NCBI Taxonomy" id="2666332"/>
    <lineage>
        <taxon>Bacteria</taxon>
        <taxon>Bacillati</taxon>
        <taxon>Cyanobacteriota</taxon>
        <taxon>Cyanophyceae</taxon>
        <taxon>Nostocales</taxon>
        <taxon>Aphanizomenonaceae</taxon>
        <taxon>Cylindrospermopsis</taxon>
    </lineage>
</organism>
<sequence>MKSVLNRRLISIVLTGWTGLLISGLVLTYVLATPSITVIIDRSYCPSDQWQTQVVIPYRDLYQKYENKQLKIESVTLFSDLGQESSKTIPTPEEIALLNTYGKLSGDRQKSLEKLSQTGEILRCS</sequence>
<accession>A0A7H0F3T5</accession>
<evidence type="ECO:0000313" key="1">
    <source>
        <dbReference type="EMBL" id="QNP30701.1"/>
    </source>
</evidence>
<dbReference type="KEGG" id="ccur:IAR63_06805"/>
<dbReference type="RefSeq" id="WP_187707051.1">
    <property type="nucleotide sequence ID" value="NZ_CP060822.1"/>
</dbReference>
<gene>
    <name evidence="1" type="ORF">IAR63_06805</name>
</gene>
<dbReference type="EMBL" id="CP060822">
    <property type="protein sequence ID" value="QNP30701.1"/>
    <property type="molecule type" value="Genomic_DNA"/>
</dbReference>
<dbReference type="AlphaFoldDB" id="A0A7H0F3T5"/>
<keyword evidence="2" id="KW-1185">Reference proteome</keyword>
<name>A0A7H0F3T5_9CYAN</name>
<protein>
    <submittedName>
        <fullName evidence="1">Uncharacterized protein</fullName>
    </submittedName>
</protein>
<proteinExistence type="predicted"/>
<reference evidence="1 2" key="1">
    <citation type="submission" date="2020-08" db="EMBL/GenBank/DDBJ databases">
        <title>Complete genome sequence of Raphidiopsis curvispora isolated from drinking water reservoir in South Korea.</title>
        <authorList>
            <person name="Jeong J."/>
        </authorList>
    </citation>
    <scope>NUCLEOTIDE SEQUENCE [LARGE SCALE GENOMIC DNA]</scope>
    <source>
        <strain evidence="1 2">GIHE-G1</strain>
    </source>
</reference>